<dbReference type="EMBL" id="CAKLPY010000001">
    <property type="protein sequence ID" value="CAH0995711.1"/>
    <property type="molecule type" value="Genomic_DNA"/>
</dbReference>
<evidence type="ECO:0000256" key="1">
    <source>
        <dbReference type="SAM" id="SignalP"/>
    </source>
</evidence>
<dbReference type="SUPFAM" id="SSF63829">
    <property type="entry name" value="Calcium-dependent phosphotriesterase"/>
    <property type="match status" value="1"/>
</dbReference>
<sequence>MKKIILSLFLIFFLKVVQAQNVTILPSGITPVQASHLKLTYDQIQAKTDMAIGDLVFDLTFYCVRIYNGHEWVRILNAQSTEGDVTAFGCNAQFTTIIGVAHDSQNNIYIAGLFRASIILSPTVTLTGGAEYESLFIAKYNTSGTLLSYTKEQATNVSVIPTDLHIDSNDNVYVSGSYYGTVAFGGIYNYTPLGDNDAFIAKYNTSLAIQWVKSEGGTGPDIAQKVVTDASGNVFVAGTYQSTINFNGGAIQKTSNGWSDIFVAKYTSAGLITWVNSVGGVNYDYLKDIYHNGSNALYIAGTYYDATTIGTENYTSNGMADLFMAKFDINGVYQSSFSVGGTEEDGVFLSIVKDSQGTLFLAGDFQGTITVNGSDYVSKGSVDIFLATILDQIGPSMNARQINWMLSIDSDSFNTFGGTNVEYVTDAISDANGNIYLTGYTNVNLSIEGYSIAEPYGTFVWRRNTENLTTALFSFPSALDSRITKDNLGNVFISSVTTSPVTIGGAYINTPSATMSAILARMRLN</sequence>
<dbReference type="InterPro" id="IPR052918">
    <property type="entry name" value="Motility_Chemotaxis_Reg"/>
</dbReference>
<feature type="signal peptide" evidence="1">
    <location>
        <begin position="1"/>
        <end position="19"/>
    </location>
</feature>
<dbReference type="PANTHER" id="PTHR35580">
    <property type="entry name" value="CELL SURFACE GLYCOPROTEIN (S-LAYER PROTEIN)-LIKE PROTEIN"/>
    <property type="match status" value="1"/>
</dbReference>
<accession>A0ABN8EUV0</accession>
<proteinExistence type="predicted"/>
<protein>
    <recommendedName>
        <fullName evidence="4">Beta-propeller repeat-containing protein</fullName>
    </recommendedName>
</protein>
<evidence type="ECO:0008006" key="4">
    <source>
        <dbReference type="Google" id="ProtNLM"/>
    </source>
</evidence>
<gene>
    <name evidence="2" type="ORF">EMA8858_01836</name>
</gene>
<evidence type="ECO:0000313" key="2">
    <source>
        <dbReference type="EMBL" id="CAH0995711.1"/>
    </source>
</evidence>
<dbReference type="Proteomes" id="UP000837932">
    <property type="component" value="Unassembled WGS sequence"/>
</dbReference>
<organism evidence="2 3">
    <name type="scientific">Emticicia aquatica</name>
    <dbReference type="NCBI Taxonomy" id="1681835"/>
    <lineage>
        <taxon>Bacteria</taxon>
        <taxon>Pseudomonadati</taxon>
        <taxon>Bacteroidota</taxon>
        <taxon>Cytophagia</taxon>
        <taxon>Cytophagales</taxon>
        <taxon>Leadbetterellaceae</taxon>
        <taxon>Emticicia</taxon>
    </lineage>
</organism>
<reference evidence="2" key="1">
    <citation type="submission" date="2021-12" db="EMBL/GenBank/DDBJ databases">
        <authorList>
            <person name="Rodrigo-Torres L."/>
            <person name="Arahal R. D."/>
            <person name="Lucena T."/>
        </authorList>
    </citation>
    <scope>NUCLEOTIDE SEQUENCE</scope>
    <source>
        <strain evidence="2">CECT 8858</strain>
    </source>
</reference>
<feature type="chain" id="PRO_5045469682" description="Beta-propeller repeat-containing protein" evidence="1">
    <location>
        <begin position="20"/>
        <end position="525"/>
    </location>
</feature>
<keyword evidence="1" id="KW-0732">Signal</keyword>
<comment type="caution">
    <text evidence="2">The sequence shown here is derived from an EMBL/GenBank/DDBJ whole genome shotgun (WGS) entry which is preliminary data.</text>
</comment>
<dbReference type="RefSeq" id="WP_238806255.1">
    <property type="nucleotide sequence ID" value="NZ_CAKLPY010000001.1"/>
</dbReference>
<name>A0ABN8EUV0_9BACT</name>
<keyword evidence="3" id="KW-1185">Reference proteome</keyword>
<dbReference type="PANTHER" id="PTHR35580:SF1">
    <property type="entry name" value="PHYTASE-LIKE DOMAIN-CONTAINING PROTEIN"/>
    <property type="match status" value="1"/>
</dbReference>
<evidence type="ECO:0000313" key="3">
    <source>
        <dbReference type="Proteomes" id="UP000837932"/>
    </source>
</evidence>